<gene>
    <name evidence="3" type="ORF">D9V37_14835</name>
</gene>
<dbReference type="OrthoDB" id="3218604at2"/>
<dbReference type="Proteomes" id="UP000281708">
    <property type="component" value="Unassembled WGS sequence"/>
</dbReference>
<evidence type="ECO:0000256" key="2">
    <source>
        <dbReference type="SAM" id="Phobius"/>
    </source>
</evidence>
<name>A0A3L8NXA4_9ACTN</name>
<feature type="compositionally biased region" description="Low complexity" evidence="1">
    <location>
        <begin position="159"/>
        <end position="183"/>
    </location>
</feature>
<comment type="caution">
    <text evidence="3">The sequence shown here is derived from an EMBL/GenBank/DDBJ whole genome shotgun (WGS) entry which is preliminary data.</text>
</comment>
<evidence type="ECO:0000313" key="4">
    <source>
        <dbReference type="Proteomes" id="UP000281708"/>
    </source>
</evidence>
<keyword evidence="4" id="KW-1185">Reference proteome</keyword>
<feature type="transmembrane region" description="Helical" evidence="2">
    <location>
        <begin position="108"/>
        <end position="127"/>
    </location>
</feature>
<evidence type="ECO:0000313" key="3">
    <source>
        <dbReference type="EMBL" id="RLV47471.1"/>
    </source>
</evidence>
<keyword evidence="2" id="KW-0812">Transmembrane</keyword>
<keyword evidence="2" id="KW-0472">Membrane</keyword>
<organism evidence="3 4">
    <name type="scientific">Nocardioides mangrovicus</name>
    <dbReference type="NCBI Taxonomy" id="2478913"/>
    <lineage>
        <taxon>Bacteria</taxon>
        <taxon>Bacillati</taxon>
        <taxon>Actinomycetota</taxon>
        <taxon>Actinomycetes</taxon>
        <taxon>Propionibacteriales</taxon>
        <taxon>Nocardioidaceae</taxon>
        <taxon>Nocardioides</taxon>
    </lineage>
</organism>
<dbReference type="RefSeq" id="WP_121806974.1">
    <property type="nucleotide sequence ID" value="NZ_RDBE01000010.1"/>
</dbReference>
<sequence length="270" mass="28466">MDLSALIFVVLAVAWAGYLLPRALRRHEELAASRPLDSFSDTMRVLERTPATMKALRTPPPASVTARVEVERALTRADKKAKHDALRTEARPVPASTTYAATVRRRRVLLVLLAVTALVAGAAGLGHVPWLSVVVPVVLVLGWLVLCRLMVRQTPARAAAPAPAPVATSATAPVADPAATPTAEPSYPVAHSVTASDLETDGSLWDPLPLTLPTYVSKPAARRTVRTIDLTQVTSSGHDAGDSRLAREAAAAAAAKKAEDTEPVRKVAGA</sequence>
<dbReference type="AlphaFoldDB" id="A0A3L8NXA4"/>
<feature type="transmembrane region" description="Helical" evidence="2">
    <location>
        <begin position="6"/>
        <end position="24"/>
    </location>
</feature>
<feature type="transmembrane region" description="Helical" evidence="2">
    <location>
        <begin position="133"/>
        <end position="151"/>
    </location>
</feature>
<accession>A0A3L8NXA4</accession>
<dbReference type="EMBL" id="RDBE01000010">
    <property type="protein sequence ID" value="RLV47471.1"/>
    <property type="molecule type" value="Genomic_DNA"/>
</dbReference>
<evidence type="ECO:0008006" key="5">
    <source>
        <dbReference type="Google" id="ProtNLM"/>
    </source>
</evidence>
<evidence type="ECO:0000256" key="1">
    <source>
        <dbReference type="SAM" id="MobiDB-lite"/>
    </source>
</evidence>
<keyword evidence="2" id="KW-1133">Transmembrane helix</keyword>
<protein>
    <recommendedName>
        <fullName evidence="5">Large exoprotein</fullName>
    </recommendedName>
</protein>
<feature type="region of interest" description="Disordered" evidence="1">
    <location>
        <begin position="159"/>
        <end position="187"/>
    </location>
</feature>
<proteinExistence type="predicted"/>
<reference evidence="3 4" key="1">
    <citation type="submission" date="2018-10" db="EMBL/GenBank/DDBJ databases">
        <title>Marmoricola sp. 4Q3S-7 whole genome shotgun sequence.</title>
        <authorList>
            <person name="Li F."/>
        </authorList>
    </citation>
    <scope>NUCLEOTIDE SEQUENCE [LARGE SCALE GENOMIC DNA]</scope>
    <source>
        <strain evidence="3 4">4Q3S-7</strain>
    </source>
</reference>